<dbReference type="PANTHER" id="PTHR40392">
    <property type="entry name" value="2-PHOSPHO-L-LACTATE GUANYLYLTRANSFERASE"/>
    <property type="match status" value="1"/>
</dbReference>
<dbReference type="GO" id="GO:0043814">
    <property type="term" value="F:phospholactate guanylyltransferase activity"/>
    <property type="evidence" value="ECO:0007669"/>
    <property type="project" value="UniProtKB-EC"/>
</dbReference>
<dbReference type="SUPFAM" id="SSF53448">
    <property type="entry name" value="Nucleotide-diphospho-sugar transferases"/>
    <property type="match status" value="1"/>
</dbReference>
<dbReference type="OrthoDB" id="11179at2157"/>
<evidence type="ECO:0000256" key="2">
    <source>
        <dbReference type="ARBA" id="ARBA00022695"/>
    </source>
</evidence>
<dbReference type="GO" id="GO:0052645">
    <property type="term" value="P:F420-0 metabolic process"/>
    <property type="evidence" value="ECO:0007669"/>
    <property type="project" value="UniProtKB-UniRule"/>
</dbReference>
<keyword evidence="3 5" id="KW-0547">Nucleotide-binding</keyword>
<keyword evidence="1 5" id="KW-0808">Transferase</keyword>
<evidence type="ECO:0000256" key="5">
    <source>
        <dbReference type="HAMAP-Rule" id="MF_02114"/>
    </source>
</evidence>
<comment type="pathway">
    <text evidence="5">Cofactor biosynthesis; coenzyme F420 biosynthesis.</text>
</comment>
<comment type="function">
    <text evidence="5">Guanylyltransferase that catalyzes the activation of (2S)-2-phospholactate (2-PL) as (2S)-lactyl-2-diphospho-5'-guanosine, via the condensation of 2-PL with GTP. It is involved in the biosynthesis of coenzyme F420, a hydride carrier cofactor.</text>
</comment>
<dbReference type="KEGG" id="mfk:E2N92_09645"/>
<gene>
    <name evidence="5 6" type="primary">cofC</name>
    <name evidence="6" type="ORF">E2N92_09645</name>
</gene>
<name>A0A8G1A3C3_9EURY</name>
<comment type="catalytic activity">
    <reaction evidence="5">
        <text>(2S)-2-phospholactate + GTP + H(+) = (2S)-lactyl-2-diphospho-5'-guanosine + diphosphate</text>
        <dbReference type="Rhea" id="RHEA:63424"/>
        <dbReference type="ChEBI" id="CHEBI:15378"/>
        <dbReference type="ChEBI" id="CHEBI:33019"/>
        <dbReference type="ChEBI" id="CHEBI:37565"/>
        <dbReference type="ChEBI" id="CHEBI:59435"/>
        <dbReference type="ChEBI" id="CHEBI:59906"/>
        <dbReference type="EC" id="2.7.7.68"/>
    </reaction>
</comment>
<reference evidence="6" key="1">
    <citation type="journal article" date="2005" name="Int. J. Syst. Evol. Microbiol.">
        <title>Methanofollis formosanus sp. nov., isolated from a fish pond.</title>
        <authorList>
            <person name="Wu S.Y."/>
            <person name="Chen S.C."/>
            <person name="Lai M.C."/>
        </authorList>
    </citation>
    <scope>NUCLEOTIDE SEQUENCE</scope>
    <source>
        <strain evidence="6">ML15</strain>
    </source>
</reference>
<reference evidence="6" key="2">
    <citation type="submission" date="2019-03" db="EMBL/GenBank/DDBJ databases">
        <authorList>
            <person name="Chen S.-C."/>
            <person name="Wu S.-Y."/>
            <person name="Lai M.-C."/>
        </authorList>
    </citation>
    <scope>NUCLEOTIDE SEQUENCE</scope>
    <source>
        <strain evidence="6">ML15</strain>
    </source>
</reference>
<dbReference type="Proteomes" id="UP000826709">
    <property type="component" value="Chromosome"/>
</dbReference>
<dbReference type="EMBL" id="CP037968">
    <property type="protein sequence ID" value="QYZ79676.1"/>
    <property type="molecule type" value="Genomic_DNA"/>
</dbReference>
<keyword evidence="4 5" id="KW-0342">GTP-binding</keyword>
<dbReference type="Pfam" id="PF01983">
    <property type="entry name" value="CofC"/>
    <property type="match status" value="1"/>
</dbReference>
<comment type="subunit">
    <text evidence="5">Homodimer.</text>
</comment>
<dbReference type="UniPathway" id="UPA00071"/>
<evidence type="ECO:0000256" key="3">
    <source>
        <dbReference type="ARBA" id="ARBA00022741"/>
    </source>
</evidence>
<evidence type="ECO:0000313" key="7">
    <source>
        <dbReference type="Proteomes" id="UP000826709"/>
    </source>
</evidence>
<proteinExistence type="inferred from homology"/>
<dbReference type="Gene3D" id="3.90.550.10">
    <property type="entry name" value="Spore Coat Polysaccharide Biosynthesis Protein SpsA, Chain A"/>
    <property type="match status" value="1"/>
</dbReference>
<comment type="similarity">
    <text evidence="5">Belongs to the CofC family.</text>
</comment>
<protein>
    <recommendedName>
        <fullName evidence="5">2-phospho-L-lactate guanylyltransferase</fullName>
        <shortName evidence="5">LP guanylyltransferase</shortName>
        <ecNumber evidence="5">2.7.7.68</ecNumber>
    </recommendedName>
</protein>
<dbReference type="PANTHER" id="PTHR40392:SF1">
    <property type="entry name" value="2-PHOSPHO-L-LACTATE GUANYLYLTRANSFERASE"/>
    <property type="match status" value="1"/>
</dbReference>
<evidence type="ECO:0000256" key="1">
    <source>
        <dbReference type="ARBA" id="ARBA00022679"/>
    </source>
</evidence>
<sequence length="214" mass="22807">MAIDAIIPFKPKNPKTRLSCILEQEEREAFARAMLSDVLAAVRAAGCAPTLLSTGPFEHPDAAVVEDPAGLNESLNRVLAAAHNPVLIIMADLPLATPEAVARMVGTDASMAIAPGLGGGTNAIFVKEPSRYHVDYYGASFCKHMAIAAEAGLSCEVTDSFRLHTDVDEKEDLVEVLIHGQGSAACRCLESLGFALSIERGRVGVERRTHKETL</sequence>
<evidence type="ECO:0000256" key="4">
    <source>
        <dbReference type="ARBA" id="ARBA00023134"/>
    </source>
</evidence>
<dbReference type="GO" id="GO:0005525">
    <property type="term" value="F:GTP binding"/>
    <property type="evidence" value="ECO:0007669"/>
    <property type="project" value="UniProtKB-KW"/>
</dbReference>
<dbReference type="Gene3D" id="6.10.140.50">
    <property type="match status" value="1"/>
</dbReference>
<organism evidence="6 7">
    <name type="scientific">Methanofollis formosanus</name>
    <dbReference type="NCBI Taxonomy" id="299308"/>
    <lineage>
        <taxon>Archaea</taxon>
        <taxon>Methanobacteriati</taxon>
        <taxon>Methanobacteriota</taxon>
        <taxon>Stenosarchaea group</taxon>
        <taxon>Methanomicrobia</taxon>
        <taxon>Methanomicrobiales</taxon>
        <taxon>Methanomicrobiaceae</taxon>
        <taxon>Methanofollis</taxon>
    </lineage>
</organism>
<evidence type="ECO:0000313" key="6">
    <source>
        <dbReference type="EMBL" id="QYZ79676.1"/>
    </source>
</evidence>
<dbReference type="EC" id="2.7.7.68" evidence="5"/>
<dbReference type="RefSeq" id="WP_220680984.1">
    <property type="nucleotide sequence ID" value="NZ_CP037968.1"/>
</dbReference>
<keyword evidence="7" id="KW-1185">Reference proteome</keyword>
<dbReference type="AlphaFoldDB" id="A0A8G1A3C3"/>
<dbReference type="HAMAP" id="MF_02114">
    <property type="entry name" value="CofC"/>
    <property type="match status" value="1"/>
</dbReference>
<dbReference type="NCBIfam" id="TIGR03552">
    <property type="entry name" value="F420_cofC"/>
    <property type="match status" value="1"/>
</dbReference>
<dbReference type="InterPro" id="IPR029044">
    <property type="entry name" value="Nucleotide-diphossugar_trans"/>
</dbReference>
<keyword evidence="2 5" id="KW-0548">Nucleotidyltransferase</keyword>
<accession>A0A8G1A3C3</accession>
<dbReference type="InterPro" id="IPR002835">
    <property type="entry name" value="CofC"/>
</dbReference>